<sequence length="262" mass="29322">MNYKLIALDVDGTLLNDEYMLTEKTKYAVKRANDAGAQIVLCTGRGPQNTLPILAELGLEGIVITHNGAATVQSKDLKILHEVTFLSEDIKPFIEYCRAKQAHFAINAPFEIYVEEFNDEIKAMYNKFKLEPIVTKDAIALDIDRVKLSVFSERTAMDQIEADWRAMASPLSIIRSGHHFIDIMHAEASKGHALRRLAEDKGIKQEEIMAIGNYYNDSEMILYAGLGIAMANSPEPLKLQANELTGSNNEDGVYQAIMKYCF</sequence>
<gene>
    <name evidence="1" type="ORF">EHS13_22280</name>
</gene>
<dbReference type="InterPro" id="IPR036412">
    <property type="entry name" value="HAD-like_sf"/>
</dbReference>
<dbReference type="Pfam" id="PF08282">
    <property type="entry name" value="Hydrolase_3"/>
    <property type="match status" value="1"/>
</dbReference>
<dbReference type="CDD" id="cd07516">
    <property type="entry name" value="HAD_Pase"/>
    <property type="match status" value="1"/>
</dbReference>
<dbReference type="KEGG" id="ppsc:EHS13_22280"/>
<dbReference type="PANTHER" id="PTHR10000">
    <property type="entry name" value="PHOSPHOSERINE PHOSPHATASE"/>
    <property type="match status" value="1"/>
</dbReference>
<dbReference type="SFLD" id="SFLDG01140">
    <property type="entry name" value="C2.B:_Phosphomannomutase_and_P"/>
    <property type="match status" value="1"/>
</dbReference>
<dbReference type="Gene3D" id="3.30.1240.10">
    <property type="match status" value="1"/>
</dbReference>
<proteinExistence type="predicted"/>
<dbReference type="Proteomes" id="UP000426246">
    <property type="component" value="Chromosome"/>
</dbReference>
<protein>
    <submittedName>
        <fullName evidence="1">HAD family phosphatase</fullName>
    </submittedName>
</protein>
<dbReference type="PROSITE" id="PS01228">
    <property type="entry name" value="COF_1"/>
    <property type="match status" value="1"/>
</dbReference>
<dbReference type="InterPro" id="IPR006379">
    <property type="entry name" value="HAD-SF_hydro_IIB"/>
</dbReference>
<dbReference type="PANTHER" id="PTHR10000:SF8">
    <property type="entry name" value="HAD SUPERFAMILY HYDROLASE-LIKE, TYPE 3"/>
    <property type="match status" value="1"/>
</dbReference>
<dbReference type="NCBIfam" id="TIGR00099">
    <property type="entry name" value="Cof-subfamily"/>
    <property type="match status" value="1"/>
</dbReference>
<name>A0A6B8RQ42_9BACL</name>
<dbReference type="SUPFAM" id="SSF56784">
    <property type="entry name" value="HAD-like"/>
    <property type="match status" value="1"/>
</dbReference>
<keyword evidence="2" id="KW-1185">Reference proteome</keyword>
<evidence type="ECO:0000313" key="2">
    <source>
        <dbReference type="Proteomes" id="UP000426246"/>
    </source>
</evidence>
<dbReference type="Gene3D" id="3.40.50.1000">
    <property type="entry name" value="HAD superfamily/HAD-like"/>
    <property type="match status" value="1"/>
</dbReference>
<dbReference type="SFLD" id="SFLDS00003">
    <property type="entry name" value="Haloacid_Dehalogenase"/>
    <property type="match status" value="1"/>
</dbReference>
<organism evidence="1 2">
    <name type="scientific">Paenibacillus psychroresistens</name>
    <dbReference type="NCBI Taxonomy" id="1778678"/>
    <lineage>
        <taxon>Bacteria</taxon>
        <taxon>Bacillati</taxon>
        <taxon>Bacillota</taxon>
        <taxon>Bacilli</taxon>
        <taxon>Bacillales</taxon>
        <taxon>Paenibacillaceae</taxon>
        <taxon>Paenibacillus</taxon>
    </lineage>
</organism>
<reference evidence="2" key="1">
    <citation type="submission" date="2018-11" db="EMBL/GenBank/DDBJ databases">
        <title>Complete genome sequence of Paenibacillus sp. ML311-T8.</title>
        <authorList>
            <person name="Nam Y.-D."/>
            <person name="Kang J."/>
            <person name="Chung W.-H."/>
            <person name="Park Y.S."/>
        </authorList>
    </citation>
    <scope>NUCLEOTIDE SEQUENCE [LARGE SCALE GENOMIC DNA]</scope>
    <source>
        <strain evidence="2">ML311-T8</strain>
    </source>
</reference>
<dbReference type="EMBL" id="CP034235">
    <property type="protein sequence ID" value="QGQ97418.1"/>
    <property type="molecule type" value="Genomic_DNA"/>
</dbReference>
<dbReference type="GO" id="GO:0005829">
    <property type="term" value="C:cytosol"/>
    <property type="evidence" value="ECO:0007669"/>
    <property type="project" value="TreeGrafter"/>
</dbReference>
<evidence type="ECO:0000313" key="1">
    <source>
        <dbReference type="EMBL" id="QGQ97418.1"/>
    </source>
</evidence>
<dbReference type="OrthoDB" id="9790031at2"/>
<dbReference type="NCBIfam" id="TIGR01484">
    <property type="entry name" value="HAD-SF-IIB"/>
    <property type="match status" value="1"/>
</dbReference>
<dbReference type="InterPro" id="IPR023214">
    <property type="entry name" value="HAD_sf"/>
</dbReference>
<dbReference type="AlphaFoldDB" id="A0A6B8RQ42"/>
<dbReference type="InterPro" id="IPR000150">
    <property type="entry name" value="Cof"/>
</dbReference>
<dbReference type="RefSeq" id="WP_155702523.1">
    <property type="nucleotide sequence ID" value="NZ_CP034235.1"/>
</dbReference>
<dbReference type="GO" id="GO:0016791">
    <property type="term" value="F:phosphatase activity"/>
    <property type="evidence" value="ECO:0007669"/>
    <property type="project" value="UniProtKB-ARBA"/>
</dbReference>
<accession>A0A6B8RQ42</accession>
<dbReference type="GO" id="GO:0000287">
    <property type="term" value="F:magnesium ion binding"/>
    <property type="evidence" value="ECO:0007669"/>
    <property type="project" value="TreeGrafter"/>
</dbReference>